<accession>A0A259TVF6</accession>
<gene>
    <name evidence="3" type="ORF">BSZ36_01155</name>
</gene>
<comment type="caution">
    <text evidence="3">The sequence shown here is derived from an EMBL/GenBank/DDBJ whole genome shotgun (WGS) entry which is preliminary data.</text>
</comment>
<comment type="similarity">
    <text evidence="1">Belongs to the metallophosphoesterase superfamily. YfcE family.</text>
</comment>
<organism evidence="3 4">
    <name type="scientific">Rubricoccus marinus</name>
    <dbReference type="NCBI Taxonomy" id="716817"/>
    <lineage>
        <taxon>Bacteria</taxon>
        <taxon>Pseudomonadati</taxon>
        <taxon>Rhodothermota</taxon>
        <taxon>Rhodothermia</taxon>
        <taxon>Rhodothermales</taxon>
        <taxon>Rubricoccaceae</taxon>
        <taxon>Rubricoccus</taxon>
    </lineage>
</organism>
<keyword evidence="4" id="KW-1185">Reference proteome</keyword>
<dbReference type="InParanoid" id="A0A259TVF6"/>
<dbReference type="OrthoDB" id="9813918at2"/>
<dbReference type="GO" id="GO:0016791">
    <property type="term" value="F:phosphatase activity"/>
    <property type="evidence" value="ECO:0007669"/>
    <property type="project" value="TreeGrafter"/>
</dbReference>
<protein>
    <recommendedName>
        <fullName evidence="2">Calcineurin-like phosphoesterase domain-containing protein</fullName>
    </recommendedName>
</protein>
<dbReference type="InterPro" id="IPR050126">
    <property type="entry name" value="Ap4A_hydrolase"/>
</dbReference>
<dbReference type="RefSeq" id="WP_094545330.1">
    <property type="nucleotide sequence ID" value="NZ_MQWB01000001.1"/>
</dbReference>
<name>A0A259TVF6_9BACT</name>
<evidence type="ECO:0000313" key="4">
    <source>
        <dbReference type="Proteomes" id="UP000216446"/>
    </source>
</evidence>
<reference evidence="3 4" key="1">
    <citation type="submission" date="2016-11" db="EMBL/GenBank/DDBJ databases">
        <title>Study of marine rhodopsin-containing bacteria.</title>
        <authorList>
            <person name="Yoshizawa S."/>
            <person name="Kumagai Y."/>
            <person name="Kogure K."/>
        </authorList>
    </citation>
    <scope>NUCLEOTIDE SEQUENCE [LARGE SCALE GENOMIC DNA]</scope>
    <source>
        <strain evidence="3 4">SG-29</strain>
    </source>
</reference>
<feature type="domain" description="Calcineurin-like phosphoesterase" evidence="2">
    <location>
        <begin position="1"/>
        <end position="185"/>
    </location>
</feature>
<evidence type="ECO:0000259" key="2">
    <source>
        <dbReference type="Pfam" id="PF12850"/>
    </source>
</evidence>
<dbReference type="EMBL" id="MQWB01000001">
    <property type="protein sequence ID" value="OZC01711.1"/>
    <property type="molecule type" value="Genomic_DNA"/>
</dbReference>
<sequence>MRTAALYDIHGNLPALEAVLADVQAEGIERVIVGGDVIAGPFPAASLRALRALPVPTLFIRGNAESETLRAAAGQPPGGFSERADGEARWLAETLSPDDLRWITSWPLAVEIESPGRVLFCHATPESDSRVFTSRTPEAAIAPAFVGVDCPTVVCGHTHLPFDRRIAGRRVINAGSVGMPFGQTGADWLVLGPEGIAFRHTDYDLAAAAERIRASEYPHAASLAQNNVERVPSADQALAMLEQLQASQAA</sequence>
<dbReference type="Gene3D" id="3.60.21.10">
    <property type="match status" value="1"/>
</dbReference>
<dbReference type="CDD" id="cd00838">
    <property type="entry name" value="MPP_superfamily"/>
    <property type="match status" value="1"/>
</dbReference>
<dbReference type="Proteomes" id="UP000216446">
    <property type="component" value="Unassembled WGS sequence"/>
</dbReference>
<evidence type="ECO:0000313" key="3">
    <source>
        <dbReference type="EMBL" id="OZC01711.1"/>
    </source>
</evidence>
<dbReference type="PANTHER" id="PTHR42850:SF2">
    <property type="entry name" value="BLL5683 PROTEIN"/>
    <property type="match status" value="1"/>
</dbReference>
<dbReference type="InterPro" id="IPR011152">
    <property type="entry name" value="Pesterase_MJ0912"/>
</dbReference>
<dbReference type="SUPFAM" id="SSF56300">
    <property type="entry name" value="Metallo-dependent phosphatases"/>
    <property type="match status" value="1"/>
</dbReference>
<dbReference type="InterPro" id="IPR024654">
    <property type="entry name" value="Calcineurin-like_PHP_lpxH"/>
</dbReference>
<dbReference type="GO" id="GO:0005737">
    <property type="term" value="C:cytoplasm"/>
    <property type="evidence" value="ECO:0007669"/>
    <property type="project" value="TreeGrafter"/>
</dbReference>
<proteinExistence type="inferred from homology"/>
<dbReference type="AlphaFoldDB" id="A0A259TVF6"/>
<dbReference type="Pfam" id="PF12850">
    <property type="entry name" value="Metallophos_2"/>
    <property type="match status" value="1"/>
</dbReference>
<dbReference type="PANTHER" id="PTHR42850">
    <property type="entry name" value="METALLOPHOSPHOESTERASE"/>
    <property type="match status" value="1"/>
</dbReference>
<dbReference type="InterPro" id="IPR029052">
    <property type="entry name" value="Metallo-depent_PP-like"/>
</dbReference>
<evidence type="ECO:0000256" key="1">
    <source>
        <dbReference type="ARBA" id="ARBA00008950"/>
    </source>
</evidence>
<dbReference type="PIRSF" id="PIRSF000883">
    <property type="entry name" value="Pesterase_MJ0912"/>
    <property type="match status" value="1"/>
</dbReference>